<evidence type="ECO:0000313" key="11">
    <source>
        <dbReference type="Proteomes" id="UP000245765"/>
    </source>
</evidence>
<dbReference type="EC" id="2.1.1.72" evidence="2"/>
<dbReference type="InterPro" id="IPR003356">
    <property type="entry name" value="DNA_methylase_A-5"/>
</dbReference>
<evidence type="ECO:0000259" key="8">
    <source>
        <dbReference type="Pfam" id="PF02384"/>
    </source>
</evidence>
<comment type="similarity">
    <text evidence="1">Belongs to the N(4)/N(6)-methyltransferase family.</text>
</comment>
<dbReference type="EMBL" id="QGNA01000004">
    <property type="protein sequence ID" value="PWS35982.1"/>
    <property type="molecule type" value="Genomic_DNA"/>
</dbReference>
<dbReference type="PROSITE" id="PS00092">
    <property type="entry name" value="N6_MTASE"/>
    <property type="match status" value="1"/>
</dbReference>
<protein>
    <recommendedName>
        <fullName evidence="2">site-specific DNA-methyltransferase (adenine-specific)</fullName>
        <ecNumber evidence="2">2.1.1.72</ecNumber>
    </recommendedName>
</protein>
<dbReference type="CDD" id="cd02440">
    <property type="entry name" value="AdoMet_MTases"/>
    <property type="match status" value="1"/>
</dbReference>
<evidence type="ECO:0000256" key="7">
    <source>
        <dbReference type="ARBA" id="ARBA00047942"/>
    </source>
</evidence>
<dbReference type="Gene3D" id="3.40.50.150">
    <property type="entry name" value="Vaccinia Virus protein VP39"/>
    <property type="match status" value="1"/>
</dbReference>
<comment type="catalytic activity">
    <reaction evidence="7">
        <text>a 2'-deoxyadenosine in DNA + S-adenosyl-L-methionine = an N(6)-methyl-2'-deoxyadenosine in DNA + S-adenosyl-L-homocysteine + H(+)</text>
        <dbReference type="Rhea" id="RHEA:15197"/>
        <dbReference type="Rhea" id="RHEA-COMP:12418"/>
        <dbReference type="Rhea" id="RHEA-COMP:12419"/>
        <dbReference type="ChEBI" id="CHEBI:15378"/>
        <dbReference type="ChEBI" id="CHEBI:57856"/>
        <dbReference type="ChEBI" id="CHEBI:59789"/>
        <dbReference type="ChEBI" id="CHEBI:90615"/>
        <dbReference type="ChEBI" id="CHEBI:90616"/>
        <dbReference type="EC" id="2.1.1.72"/>
    </reaction>
</comment>
<dbReference type="Pfam" id="PF02384">
    <property type="entry name" value="N6_Mtase"/>
    <property type="match status" value="1"/>
</dbReference>
<keyword evidence="3 10" id="KW-0489">Methyltransferase</keyword>
<dbReference type="GO" id="GO:0003677">
    <property type="term" value="F:DNA binding"/>
    <property type="evidence" value="ECO:0007669"/>
    <property type="project" value="InterPro"/>
</dbReference>
<proteinExistence type="inferred from homology"/>
<dbReference type="Pfam" id="PF22837">
    <property type="entry name" value="M_Eco57I_C"/>
    <property type="match status" value="1"/>
</dbReference>
<name>A0A317FC17_9PROT</name>
<dbReference type="AlphaFoldDB" id="A0A317FC17"/>
<dbReference type="InterPro" id="IPR050953">
    <property type="entry name" value="N4_N6_ade-DNA_methylase"/>
</dbReference>
<keyword evidence="5" id="KW-0949">S-adenosyl-L-methionine</keyword>
<dbReference type="GO" id="GO:0009007">
    <property type="term" value="F:site-specific DNA-methyltransferase (adenine-specific) activity"/>
    <property type="evidence" value="ECO:0007669"/>
    <property type="project" value="UniProtKB-EC"/>
</dbReference>
<accession>A0A317FC17</accession>
<evidence type="ECO:0000256" key="2">
    <source>
        <dbReference type="ARBA" id="ARBA00011900"/>
    </source>
</evidence>
<feature type="domain" description="Type II methyltransferase M.Eco57I C-terminal" evidence="9">
    <location>
        <begin position="297"/>
        <end position="551"/>
    </location>
</feature>
<dbReference type="PRINTS" id="PR00507">
    <property type="entry name" value="N12N6MTFRASE"/>
</dbReference>
<gene>
    <name evidence="10" type="ORF">DFH01_17045</name>
</gene>
<evidence type="ECO:0000256" key="3">
    <source>
        <dbReference type="ARBA" id="ARBA00022603"/>
    </source>
</evidence>
<dbReference type="InterPro" id="IPR002052">
    <property type="entry name" value="DNA_methylase_N6_adenine_CS"/>
</dbReference>
<evidence type="ECO:0000259" key="9">
    <source>
        <dbReference type="Pfam" id="PF22837"/>
    </source>
</evidence>
<dbReference type="GO" id="GO:0008170">
    <property type="term" value="F:N-methyltransferase activity"/>
    <property type="evidence" value="ECO:0007669"/>
    <property type="project" value="InterPro"/>
</dbReference>
<evidence type="ECO:0000256" key="5">
    <source>
        <dbReference type="ARBA" id="ARBA00022691"/>
    </source>
</evidence>
<keyword evidence="6" id="KW-0680">Restriction system</keyword>
<dbReference type="Proteomes" id="UP000245765">
    <property type="component" value="Unassembled WGS sequence"/>
</dbReference>
<reference evidence="11" key="1">
    <citation type="submission" date="2018-05" db="EMBL/GenBank/DDBJ databases">
        <authorList>
            <person name="Du Z."/>
            <person name="Wang X."/>
        </authorList>
    </citation>
    <scope>NUCLEOTIDE SEQUENCE [LARGE SCALE GENOMIC DNA]</scope>
    <source>
        <strain evidence="11">CQN31</strain>
    </source>
</reference>
<feature type="domain" description="DNA methylase adenine-specific" evidence="8">
    <location>
        <begin position="33"/>
        <end position="242"/>
    </location>
</feature>
<keyword evidence="4 10" id="KW-0808">Transferase</keyword>
<dbReference type="SUPFAM" id="SSF53335">
    <property type="entry name" value="S-adenosyl-L-methionine-dependent methyltransferases"/>
    <property type="match status" value="1"/>
</dbReference>
<evidence type="ECO:0000256" key="6">
    <source>
        <dbReference type="ARBA" id="ARBA00022747"/>
    </source>
</evidence>
<organism evidence="10 11">
    <name type="scientific">Falsiroseomonas bella</name>
    <dbReference type="NCBI Taxonomy" id="2184016"/>
    <lineage>
        <taxon>Bacteria</taxon>
        <taxon>Pseudomonadati</taxon>
        <taxon>Pseudomonadota</taxon>
        <taxon>Alphaproteobacteria</taxon>
        <taxon>Acetobacterales</taxon>
        <taxon>Roseomonadaceae</taxon>
        <taxon>Falsiroseomonas</taxon>
    </lineage>
</organism>
<dbReference type="InterPro" id="IPR029063">
    <property type="entry name" value="SAM-dependent_MTases_sf"/>
</dbReference>
<dbReference type="GO" id="GO:0009307">
    <property type="term" value="P:DNA restriction-modification system"/>
    <property type="evidence" value="ECO:0007669"/>
    <property type="project" value="UniProtKB-KW"/>
</dbReference>
<evidence type="ECO:0000256" key="1">
    <source>
        <dbReference type="ARBA" id="ARBA00006594"/>
    </source>
</evidence>
<dbReference type="PANTHER" id="PTHR33841">
    <property type="entry name" value="DNA METHYLTRANSFERASE YEEA-RELATED"/>
    <property type="match status" value="1"/>
</dbReference>
<dbReference type="PANTHER" id="PTHR33841:SF5">
    <property type="entry name" value="DNA METHYLASE (MODIFICATION METHYLASE) (METHYLTRANSFERASE)-RELATED"/>
    <property type="match status" value="1"/>
</dbReference>
<keyword evidence="11" id="KW-1185">Reference proteome</keyword>
<evidence type="ECO:0000313" key="10">
    <source>
        <dbReference type="EMBL" id="PWS35982.1"/>
    </source>
</evidence>
<dbReference type="GO" id="GO:0032259">
    <property type="term" value="P:methylation"/>
    <property type="evidence" value="ECO:0007669"/>
    <property type="project" value="UniProtKB-KW"/>
</dbReference>
<evidence type="ECO:0000256" key="4">
    <source>
        <dbReference type="ARBA" id="ARBA00022679"/>
    </source>
</evidence>
<comment type="caution">
    <text evidence="10">The sequence shown here is derived from an EMBL/GenBank/DDBJ whole genome shotgun (WGS) entry which is preliminary data.</text>
</comment>
<sequence>MPSPVRTAAPAAGGSVVELDRAPQRKGRFEALSADKLRGGYYTPEDVAAWMCRWAVRAAYESVLEPSCGDGAFLCSAARRLIELGATSTHAAEQVQGVELLPAEADTARRRLSATTGQESRAAVATADFFEWWTRHGGRRFSAVVGNPPFIRYQSFPEPARSRAMAIMQGLGLRPNKLTNIWVPFVVAAAELLEPGGRMALVVPAELLQVTYAAQLRAFLTERFAHLDVVACNELFFDGAEQEVVLLLAEGALPNRVAGNVCRVAVTEAETVAGLLQAEPSSLLARAENKDVRGDREKWLKYFLTSLEIGLMRELRAHPRIVEFGALAEVDVGIVTGANEFFVLRGSEVATRGLGGLTHPLVSKSAHLRGALLSGDEWEALAGRDERVHLVNIRAGARGRIPASAAAYVAEGEGKGVHEGYKCSIRTPWYHVPALWNPDAFLFRQIHDFPRLVLNGASAASTDTIHRVRSRGVAVTTLVAGAFTHLTAASAEIEGRSYGGGVLELEPTEAERLLVPDGAAMAAALPLAECDVLVRSGRLAAALAENDRLVLRGALGLSEGECRALRGVWTRMQGRRFARGRSSRKRA</sequence>
<dbReference type="InterPro" id="IPR054520">
    <property type="entry name" value="M_Eco57I_C"/>
</dbReference>